<organism evidence="2 3">
    <name type="scientific">Nyctereutes procyonoides</name>
    <name type="common">Raccoon dog</name>
    <name type="synonym">Canis procyonoides</name>
    <dbReference type="NCBI Taxonomy" id="34880"/>
    <lineage>
        <taxon>Eukaryota</taxon>
        <taxon>Metazoa</taxon>
        <taxon>Chordata</taxon>
        <taxon>Craniata</taxon>
        <taxon>Vertebrata</taxon>
        <taxon>Euteleostomi</taxon>
        <taxon>Mammalia</taxon>
        <taxon>Eutheria</taxon>
        <taxon>Laurasiatheria</taxon>
        <taxon>Carnivora</taxon>
        <taxon>Caniformia</taxon>
        <taxon>Canidae</taxon>
        <taxon>Nyctereutes</taxon>
    </lineage>
</organism>
<dbReference type="EMBL" id="CAJHUB010000674">
    <property type="protein sequence ID" value="CAD7675111.1"/>
    <property type="molecule type" value="Genomic_DNA"/>
</dbReference>
<protein>
    <submittedName>
        <fullName evidence="2">(raccoon dog) hypothetical protein</fullName>
    </submittedName>
</protein>
<evidence type="ECO:0000256" key="1">
    <source>
        <dbReference type="SAM" id="SignalP"/>
    </source>
</evidence>
<name>A0A811YC66_NYCPR</name>
<sequence>MFFFNILSWNITSVTSSHIDEYATSTVKQSTTLFSSVFKTGTVTILIPIETSKITTPGIFFHLVTATINSKENAVSKFDVGIVSTLGVLSILDLGDKMYCSRRGIQYRAM</sequence>
<comment type="caution">
    <text evidence="2">The sequence shown here is derived from an EMBL/GenBank/DDBJ whole genome shotgun (WGS) entry which is preliminary data.</text>
</comment>
<keyword evidence="1" id="KW-0732">Signal</keyword>
<gene>
    <name evidence="2" type="ORF">NYPRO_LOCUS7906</name>
</gene>
<proteinExistence type="predicted"/>
<dbReference type="Proteomes" id="UP000645828">
    <property type="component" value="Unassembled WGS sequence"/>
</dbReference>
<keyword evidence="3" id="KW-1185">Reference proteome</keyword>
<evidence type="ECO:0000313" key="2">
    <source>
        <dbReference type="EMBL" id="CAD7675111.1"/>
    </source>
</evidence>
<feature type="chain" id="PRO_5032757060" evidence="1">
    <location>
        <begin position="17"/>
        <end position="110"/>
    </location>
</feature>
<evidence type="ECO:0000313" key="3">
    <source>
        <dbReference type="Proteomes" id="UP000645828"/>
    </source>
</evidence>
<accession>A0A811YC66</accession>
<feature type="signal peptide" evidence="1">
    <location>
        <begin position="1"/>
        <end position="16"/>
    </location>
</feature>
<dbReference type="AlphaFoldDB" id="A0A811YC66"/>
<reference evidence="2" key="1">
    <citation type="submission" date="2020-12" db="EMBL/GenBank/DDBJ databases">
        <authorList>
            <consortium name="Molecular Ecology Group"/>
        </authorList>
    </citation>
    <scope>NUCLEOTIDE SEQUENCE</scope>
    <source>
        <strain evidence="2">TBG_1078</strain>
    </source>
</reference>